<dbReference type="InterPro" id="IPR031851">
    <property type="entry name" value="DUF4750"/>
</dbReference>
<protein>
    <submittedName>
        <fullName evidence="3">CSON007649 protein</fullName>
    </submittedName>
</protein>
<keyword evidence="2" id="KW-0472">Membrane</keyword>
<gene>
    <name evidence="3" type="primary">CSON007649</name>
</gene>
<feature type="transmembrane region" description="Helical" evidence="2">
    <location>
        <begin position="6"/>
        <end position="31"/>
    </location>
</feature>
<dbReference type="PANTHER" id="PTHR36877:SF1">
    <property type="entry name" value="SMALL INTEGRAL MEMBRANE PROTEIN 13"/>
    <property type="match status" value="1"/>
</dbReference>
<evidence type="ECO:0000313" key="3">
    <source>
        <dbReference type="EMBL" id="SSX22851.1"/>
    </source>
</evidence>
<evidence type="ECO:0000256" key="2">
    <source>
        <dbReference type="SAM" id="Phobius"/>
    </source>
</evidence>
<reference evidence="3" key="1">
    <citation type="submission" date="2018-07" db="EMBL/GenBank/DDBJ databases">
        <authorList>
            <person name="Quirk P.G."/>
            <person name="Krulwich T.A."/>
        </authorList>
    </citation>
    <scope>NUCLEOTIDE SEQUENCE</scope>
</reference>
<dbReference type="Pfam" id="PF15938">
    <property type="entry name" value="DUF4750"/>
    <property type="match status" value="1"/>
</dbReference>
<evidence type="ECO:0000256" key="1">
    <source>
        <dbReference type="SAM" id="MobiDB-lite"/>
    </source>
</evidence>
<keyword evidence="2" id="KW-1133">Transmembrane helix</keyword>
<proteinExistence type="predicted"/>
<sequence length="72" mass="8261">MSLNEVLLAIFSFILSIVIVLVVVVIGWYLVWRLFLSRFKLVREVLGQINDDTPTHSAKDSSGRTARKTRRD</sequence>
<dbReference type="PANTHER" id="PTHR36877">
    <property type="entry name" value="SMALL INTEGRAL MEMBRANE PROTEIN 13"/>
    <property type="match status" value="1"/>
</dbReference>
<keyword evidence="2" id="KW-0812">Transmembrane</keyword>
<feature type="compositionally biased region" description="Basic and acidic residues" evidence="1">
    <location>
        <begin position="53"/>
        <end position="62"/>
    </location>
</feature>
<organism evidence="3">
    <name type="scientific">Culicoides sonorensis</name>
    <name type="common">Biting midge</name>
    <dbReference type="NCBI Taxonomy" id="179676"/>
    <lineage>
        <taxon>Eukaryota</taxon>
        <taxon>Metazoa</taxon>
        <taxon>Ecdysozoa</taxon>
        <taxon>Arthropoda</taxon>
        <taxon>Hexapoda</taxon>
        <taxon>Insecta</taxon>
        <taxon>Pterygota</taxon>
        <taxon>Neoptera</taxon>
        <taxon>Endopterygota</taxon>
        <taxon>Diptera</taxon>
        <taxon>Nematocera</taxon>
        <taxon>Chironomoidea</taxon>
        <taxon>Ceratopogonidae</taxon>
        <taxon>Ceratopogoninae</taxon>
        <taxon>Culicoides</taxon>
        <taxon>Monoculicoides</taxon>
    </lineage>
</organism>
<feature type="region of interest" description="Disordered" evidence="1">
    <location>
        <begin position="51"/>
        <end position="72"/>
    </location>
</feature>
<dbReference type="VEuPathDB" id="VectorBase:CSON007649"/>
<accession>A0A336M0L2</accession>
<name>A0A336M0L2_CULSO</name>
<dbReference type="AlphaFoldDB" id="A0A336M0L2"/>
<dbReference type="EMBL" id="UFQT01000289">
    <property type="protein sequence ID" value="SSX22851.1"/>
    <property type="molecule type" value="Genomic_DNA"/>
</dbReference>